<keyword evidence="2" id="KW-1185">Reference proteome</keyword>
<protein>
    <submittedName>
        <fullName evidence="1">Uncharacterized protein</fullName>
    </submittedName>
</protein>
<dbReference type="EnsemblPlants" id="Ma06_t24150.1">
    <property type="protein sequence ID" value="Ma06_p24150.1"/>
    <property type="gene ID" value="Ma06_g24150"/>
</dbReference>
<dbReference type="Proteomes" id="UP000012960">
    <property type="component" value="Unplaced"/>
</dbReference>
<reference evidence="1" key="1">
    <citation type="submission" date="2021-05" db="UniProtKB">
        <authorList>
            <consortium name="EnsemblPlants"/>
        </authorList>
    </citation>
    <scope>IDENTIFICATION</scope>
    <source>
        <strain evidence="1">subsp. malaccensis</strain>
    </source>
</reference>
<evidence type="ECO:0000313" key="2">
    <source>
        <dbReference type="Proteomes" id="UP000012960"/>
    </source>
</evidence>
<evidence type="ECO:0000313" key="1">
    <source>
        <dbReference type="EnsemblPlants" id="Ma06_p24150.1"/>
    </source>
</evidence>
<dbReference type="InParanoid" id="A0A804JJT2"/>
<proteinExistence type="predicted"/>
<sequence length="35" mass="4110">MIGRCLFSIELGYLFGQQSIKQPWGIKVMVRRILQ</sequence>
<organism evidence="1 2">
    <name type="scientific">Musa acuminata subsp. malaccensis</name>
    <name type="common">Wild banana</name>
    <name type="synonym">Musa malaccensis</name>
    <dbReference type="NCBI Taxonomy" id="214687"/>
    <lineage>
        <taxon>Eukaryota</taxon>
        <taxon>Viridiplantae</taxon>
        <taxon>Streptophyta</taxon>
        <taxon>Embryophyta</taxon>
        <taxon>Tracheophyta</taxon>
        <taxon>Spermatophyta</taxon>
        <taxon>Magnoliopsida</taxon>
        <taxon>Liliopsida</taxon>
        <taxon>Zingiberales</taxon>
        <taxon>Musaceae</taxon>
        <taxon>Musa</taxon>
    </lineage>
</organism>
<dbReference type="AlphaFoldDB" id="A0A804JJT2"/>
<dbReference type="Gramene" id="Ma06_t24150.1">
    <property type="protein sequence ID" value="Ma06_p24150.1"/>
    <property type="gene ID" value="Ma06_g24150"/>
</dbReference>
<name>A0A804JJT2_MUSAM</name>
<accession>A0A804JJT2</accession>